<proteinExistence type="predicted"/>
<organism evidence="1 2">
    <name type="scientific">Coccomyxa viridis</name>
    <dbReference type="NCBI Taxonomy" id="1274662"/>
    <lineage>
        <taxon>Eukaryota</taxon>
        <taxon>Viridiplantae</taxon>
        <taxon>Chlorophyta</taxon>
        <taxon>core chlorophytes</taxon>
        <taxon>Trebouxiophyceae</taxon>
        <taxon>Trebouxiophyceae incertae sedis</taxon>
        <taxon>Coccomyxaceae</taxon>
        <taxon>Coccomyxa</taxon>
    </lineage>
</organism>
<reference evidence="1 2" key="1">
    <citation type="submission" date="2023-10" db="EMBL/GenBank/DDBJ databases">
        <authorList>
            <person name="Maclean D."/>
            <person name="Macfadyen A."/>
        </authorList>
    </citation>
    <scope>NUCLEOTIDE SEQUENCE [LARGE SCALE GENOMIC DNA]</scope>
</reference>
<evidence type="ECO:0000313" key="2">
    <source>
        <dbReference type="Proteomes" id="UP001314263"/>
    </source>
</evidence>
<comment type="caution">
    <text evidence="1">The sequence shown here is derived from an EMBL/GenBank/DDBJ whole genome shotgun (WGS) entry which is preliminary data.</text>
</comment>
<keyword evidence="2" id="KW-1185">Reference proteome</keyword>
<name>A0AAV1IJX9_9CHLO</name>
<sequence>MLISEPPRVPWSCDSHKAFPTAFRAACTALLLCHRSASDRLPDPATRAQRCTLQDLPHDVVVSIISMAAPELWQQVSCRHKEGRQDLRHALVPGPLTAAEQATLEGMVAWHD</sequence>
<gene>
    <name evidence="1" type="ORF">CVIRNUC_010352</name>
</gene>
<evidence type="ECO:0008006" key="3">
    <source>
        <dbReference type="Google" id="ProtNLM"/>
    </source>
</evidence>
<accession>A0AAV1IJX9</accession>
<dbReference type="EMBL" id="CAUYUE010000016">
    <property type="protein sequence ID" value="CAK0787136.1"/>
    <property type="molecule type" value="Genomic_DNA"/>
</dbReference>
<protein>
    <recommendedName>
        <fullName evidence="3">F-box domain-containing protein</fullName>
    </recommendedName>
</protein>
<dbReference type="AlphaFoldDB" id="A0AAV1IJX9"/>
<dbReference type="Proteomes" id="UP001314263">
    <property type="component" value="Unassembled WGS sequence"/>
</dbReference>
<evidence type="ECO:0000313" key="1">
    <source>
        <dbReference type="EMBL" id="CAK0787136.1"/>
    </source>
</evidence>